<evidence type="ECO:0000313" key="1">
    <source>
        <dbReference type="EMBL" id="QHU23048.1"/>
    </source>
</evidence>
<dbReference type="EMBL" id="MN741021">
    <property type="protein sequence ID" value="QHU23048.1"/>
    <property type="molecule type" value="Genomic_DNA"/>
</dbReference>
<reference evidence="1" key="1">
    <citation type="journal article" date="2020" name="Nature">
        <title>Giant virus diversity and host interactions through global metagenomics.</title>
        <authorList>
            <person name="Schulz F."/>
            <person name="Roux S."/>
            <person name="Paez-Espino D."/>
            <person name="Jungbluth S."/>
            <person name="Walsh D.A."/>
            <person name="Denef V.J."/>
            <person name="McMahon K.D."/>
            <person name="Konstantinidis K.T."/>
            <person name="Eloe-Fadrosh E.A."/>
            <person name="Kyrpides N.C."/>
            <person name="Woyke T."/>
        </authorList>
    </citation>
    <scope>NUCLEOTIDE SEQUENCE</scope>
    <source>
        <strain evidence="1">GVMAG-S-ERX555907-63</strain>
    </source>
</reference>
<protein>
    <submittedName>
        <fullName evidence="1">Uncharacterized protein</fullName>
    </submittedName>
</protein>
<organism evidence="1">
    <name type="scientific">viral metagenome</name>
    <dbReference type="NCBI Taxonomy" id="1070528"/>
    <lineage>
        <taxon>unclassified sequences</taxon>
        <taxon>metagenomes</taxon>
        <taxon>organismal metagenomes</taxon>
    </lineage>
</organism>
<sequence length="130" mass="15649">MTNNIIENSIKEELIKKIEIPFESKIELYIVTEEDLYETENTQNVYKNMVGCFKSYEKAKRFYEWQKELDTDMDYQYEIRLLNLTKDHQGELFIPDRYIITPQYKDSVNTKNILKYLAKLQNIEKIGSDD</sequence>
<dbReference type="AlphaFoldDB" id="A0A6C0L3J4"/>
<accession>A0A6C0L3J4</accession>
<name>A0A6C0L3J4_9ZZZZ</name>
<proteinExistence type="predicted"/>